<dbReference type="PRINTS" id="PR00411">
    <property type="entry name" value="PNDRDTASEI"/>
</dbReference>
<evidence type="ECO:0000256" key="10">
    <source>
        <dbReference type="SAM" id="SignalP"/>
    </source>
</evidence>
<comment type="cofactor">
    <cofactor evidence="1">
        <name>FMN</name>
        <dbReference type="ChEBI" id="CHEBI:58210"/>
    </cofactor>
</comment>
<evidence type="ECO:0000313" key="13">
    <source>
        <dbReference type="Proteomes" id="UP000760668"/>
    </source>
</evidence>
<dbReference type="InterPro" id="IPR036188">
    <property type="entry name" value="FAD/NAD-bd_sf"/>
</dbReference>
<feature type="compositionally biased region" description="Polar residues" evidence="9">
    <location>
        <begin position="24"/>
        <end position="39"/>
    </location>
</feature>
<evidence type="ECO:0000259" key="11">
    <source>
        <dbReference type="SMART" id="SM00900"/>
    </source>
</evidence>
<evidence type="ECO:0000256" key="1">
    <source>
        <dbReference type="ARBA" id="ARBA00001917"/>
    </source>
</evidence>
<protein>
    <recommendedName>
        <fullName evidence="4">Urocanate reductase</fullName>
        <ecNumber evidence="3">1.3.99.33</ecNumber>
    </recommendedName>
</protein>
<dbReference type="PROSITE" id="PS51257">
    <property type="entry name" value="PROKAR_LIPOPROTEIN"/>
    <property type="match status" value="1"/>
</dbReference>
<dbReference type="InterPro" id="IPR007329">
    <property type="entry name" value="FMN-bd"/>
</dbReference>
<dbReference type="Pfam" id="PF00890">
    <property type="entry name" value="FAD_binding_2"/>
    <property type="match status" value="1"/>
</dbReference>
<dbReference type="Proteomes" id="UP000760668">
    <property type="component" value="Unassembled WGS sequence"/>
</dbReference>
<dbReference type="InterPro" id="IPR003953">
    <property type="entry name" value="FAD-dep_OxRdtase_2_FAD-bd"/>
</dbReference>
<dbReference type="Pfam" id="PF04205">
    <property type="entry name" value="FMN_bind"/>
    <property type="match status" value="1"/>
</dbReference>
<evidence type="ECO:0000256" key="2">
    <source>
        <dbReference type="ARBA" id="ARBA00001974"/>
    </source>
</evidence>
<accession>A0A921ST93</accession>
<reference evidence="12" key="2">
    <citation type="submission" date="2021-09" db="EMBL/GenBank/DDBJ databases">
        <authorList>
            <person name="Gilroy R."/>
        </authorList>
    </citation>
    <scope>NUCLEOTIDE SEQUENCE</scope>
    <source>
        <strain evidence="12">CHK179-5677</strain>
    </source>
</reference>
<keyword evidence="5" id="KW-0285">Flavoprotein</keyword>
<evidence type="ECO:0000256" key="8">
    <source>
        <dbReference type="ARBA" id="ARBA00049922"/>
    </source>
</evidence>
<evidence type="ECO:0000256" key="6">
    <source>
        <dbReference type="ARBA" id="ARBA00022827"/>
    </source>
</evidence>
<comment type="cofactor">
    <cofactor evidence="2">
        <name>FAD</name>
        <dbReference type="ChEBI" id="CHEBI:57692"/>
    </cofactor>
</comment>
<dbReference type="EC" id="1.3.99.33" evidence="3"/>
<dbReference type="PANTHER" id="PTHR43400:SF10">
    <property type="entry name" value="3-OXOSTEROID 1-DEHYDROGENASE"/>
    <property type="match status" value="1"/>
</dbReference>
<keyword evidence="7" id="KW-0560">Oxidoreductase</keyword>
<evidence type="ECO:0000256" key="9">
    <source>
        <dbReference type="SAM" id="MobiDB-lite"/>
    </source>
</evidence>
<organism evidence="12 13">
    <name type="scientific">Pseudoflavonifractor capillosus</name>
    <dbReference type="NCBI Taxonomy" id="106588"/>
    <lineage>
        <taxon>Bacteria</taxon>
        <taxon>Bacillati</taxon>
        <taxon>Bacillota</taxon>
        <taxon>Clostridia</taxon>
        <taxon>Eubacteriales</taxon>
        <taxon>Oscillospiraceae</taxon>
        <taxon>Pseudoflavonifractor</taxon>
    </lineage>
</organism>
<dbReference type="PANTHER" id="PTHR43400">
    <property type="entry name" value="FUMARATE REDUCTASE"/>
    <property type="match status" value="1"/>
</dbReference>
<dbReference type="EMBL" id="DYUC01000085">
    <property type="protein sequence ID" value="HJG87052.1"/>
    <property type="molecule type" value="Genomic_DNA"/>
</dbReference>
<evidence type="ECO:0000313" key="12">
    <source>
        <dbReference type="EMBL" id="HJG87052.1"/>
    </source>
</evidence>
<evidence type="ECO:0000256" key="5">
    <source>
        <dbReference type="ARBA" id="ARBA00022630"/>
    </source>
</evidence>
<feature type="signal peptide" evidence="10">
    <location>
        <begin position="1"/>
        <end position="23"/>
    </location>
</feature>
<dbReference type="GO" id="GO:0016020">
    <property type="term" value="C:membrane"/>
    <property type="evidence" value="ECO:0007669"/>
    <property type="project" value="InterPro"/>
</dbReference>
<evidence type="ECO:0000256" key="4">
    <source>
        <dbReference type="ARBA" id="ARBA00015872"/>
    </source>
</evidence>
<dbReference type="Gene3D" id="3.50.50.60">
    <property type="entry name" value="FAD/NAD(P)-binding domain"/>
    <property type="match status" value="1"/>
</dbReference>
<keyword evidence="10" id="KW-0732">Signal</keyword>
<evidence type="ECO:0000256" key="7">
    <source>
        <dbReference type="ARBA" id="ARBA00023002"/>
    </source>
</evidence>
<dbReference type="GO" id="GO:0010181">
    <property type="term" value="F:FMN binding"/>
    <property type="evidence" value="ECO:0007669"/>
    <property type="project" value="InterPro"/>
</dbReference>
<evidence type="ECO:0000256" key="3">
    <source>
        <dbReference type="ARBA" id="ARBA00013137"/>
    </source>
</evidence>
<reference evidence="12" key="1">
    <citation type="journal article" date="2021" name="PeerJ">
        <title>Extensive microbial diversity within the chicken gut microbiome revealed by metagenomics and culture.</title>
        <authorList>
            <person name="Gilroy R."/>
            <person name="Ravi A."/>
            <person name="Getino M."/>
            <person name="Pursley I."/>
            <person name="Horton D.L."/>
            <person name="Alikhan N.F."/>
            <person name="Baker D."/>
            <person name="Gharbi K."/>
            <person name="Hall N."/>
            <person name="Watson M."/>
            <person name="Adriaenssens E.M."/>
            <person name="Foster-Nyarko E."/>
            <person name="Jarju S."/>
            <person name="Secka A."/>
            <person name="Antonio M."/>
            <person name="Oren A."/>
            <person name="Chaudhuri R.R."/>
            <person name="La Ragione R."/>
            <person name="Hildebrand F."/>
            <person name="Pallen M.J."/>
        </authorList>
    </citation>
    <scope>NUCLEOTIDE SEQUENCE</scope>
    <source>
        <strain evidence="12">CHK179-5677</strain>
    </source>
</reference>
<dbReference type="Gene3D" id="3.90.1010.20">
    <property type="match status" value="1"/>
</dbReference>
<feature type="region of interest" description="Disordered" evidence="9">
    <location>
        <begin position="24"/>
        <end position="51"/>
    </location>
</feature>
<dbReference type="Gene3D" id="3.90.700.10">
    <property type="entry name" value="Succinate dehydrogenase/fumarate reductase flavoprotein, catalytic domain"/>
    <property type="match status" value="1"/>
</dbReference>
<dbReference type="GO" id="GO:0008202">
    <property type="term" value="P:steroid metabolic process"/>
    <property type="evidence" value="ECO:0007669"/>
    <property type="project" value="UniProtKB-ARBA"/>
</dbReference>
<feature type="domain" description="FMN-binding" evidence="11">
    <location>
        <begin position="60"/>
        <end position="134"/>
    </location>
</feature>
<dbReference type="InterPro" id="IPR027477">
    <property type="entry name" value="Succ_DH/fumarate_Rdtase_cat_sf"/>
</dbReference>
<dbReference type="InterPro" id="IPR050315">
    <property type="entry name" value="FAD-oxidoreductase_2"/>
</dbReference>
<dbReference type="PRINTS" id="PR00368">
    <property type="entry name" value="FADPNR"/>
</dbReference>
<dbReference type="AlphaFoldDB" id="A0A921ST93"/>
<dbReference type="SMART" id="SM00900">
    <property type="entry name" value="FMN_bind"/>
    <property type="match status" value="1"/>
</dbReference>
<feature type="chain" id="PRO_5038542000" description="Urocanate reductase" evidence="10">
    <location>
        <begin position="24"/>
        <end position="624"/>
    </location>
</feature>
<comment type="caution">
    <text evidence="12">The sequence shown here is derived from an EMBL/GenBank/DDBJ whole genome shotgun (WGS) entry which is preliminary data.</text>
</comment>
<name>A0A921ST93_9FIRM</name>
<keyword evidence="6" id="KW-0274">FAD</keyword>
<gene>
    <name evidence="12" type="ORF">K8V01_08535</name>
</gene>
<proteinExistence type="predicted"/>
<sequence length="624" mass="63937">MKHIRTLLAGALTAALLLSGCTAQPETSAQPSGSTTPEPSETVAGSAVFTPGTYEGTGTGYGGEIKVSVTVDETSITGIEVVEQTETESVGGAALPTLVDRVLSAQSANIDVVSGATYTSDGFLTAVREAITASGADPDALGQGQTGGDEAKETVTMSTDVVVVGAGGAGLAAALTAAQNGADVVVLEKMAMVGGASSMAGGGTNATGSQWQQSYGIEDSPEAYFMDIMENGHFFSDARTLWLYANTQGAAFDWLVAEDGAALPYVNSQPSPSAEHSYGRTFSPEGGGAGVVSALQEKVTELNVDIMLETPAQELMVTDGAVTGVKALAADGTPYKITAGSVILATGGFGANTDMLPESVTSLPYAGAVSATGDGLNMATAIGADAFNLDKVNIQPHSIILPDGRGQHTFQGCLAMYNGTGSILVSDQGVRFVNEQGSANDIKAGMEQNQHSYLIMDAASFETYAQICINSHNFTQEQLDQWLEANGTGGNPVFAHADTLEDLSAIVGIPSGALTETVERYNGFVAAGEDADFGRNVTAPMGEGPYYAVEMNLRYYATLGGLRINNNMQVMNTDGQPIQGLYAAGEVVGGVVGDIYAPGSLFGWAMTSGHNAGLAVTGSTVFEG</sequence>
<dbReference type="SUPFAM" id="SSF56425">
    <property type="entry name" value="Succinate dehydrogenase/fumarate reductase flavoprotein, catalytic domain"/>
    <property type="match status" value="1"/>
</dbReference>
<dbReference type="SUPFAM" id="SSF51905">
    <property type="entry name" value="FAD/NAD(P)-binding domain"/>
    <property type="match status" value="1"/>
</dbReference>
<comment type="catalytic activity">
    <reaction evidence="8">
        <text>dihydrourocanate + A = urocanate + AH2</text>
        <dbReference type="Rhea" id="RHEA:36059"/>
        <dbReference type="ChEBI" id="CHEBI:13193"/>
        <dbReference type="ChEBI" id="CHEBI:17499"/>
        <dbReference type="ChEBI" id="CHEBI:27247"/>
        <dbReference type="ChEBI" id="CHEBI:72991"/>
        <dbReference type="EC" id="1.3.99.33"/>
    </reaction>
</comment>
<dbReference type="GO" id="GO:0033765">
    <property type="term" value="F:steroid dehydrogenase activity, acting on the CH-CH group of donors"/>
    <property type="evidence" value="ECO:0007669"/>
    <property type="project" value="UniProtKB-ARBA"/>
</dbReference>
<dbReference type="RefSeq" id="WP_295369127.1">
    <property type="nucleotide sequence ID" value="NZ_DYUC01000085.1"/>
</dbReference>